<keyword evidence="1" id="KW-0677">Repeat</keyword>
<dbReference type="Proteomes" id="UP000736888">
    <property type="component" value="Unassembled WGS sequence"/>
</dbReference>
<dbReference type="NCBIfam" id="TIGR01643">
    <property type="entry name" value="YD_repeat_2x"/>
    <property type="match status" value="3"/>
</dbReference>
<dbReference type="InterPro" id="IPR006530">
    <property type="entry name" value="YD"/>
</dbReference>
<evidence type="ECO:0000313" key="5">
    <source>
        <dbReference type="Proteomes" id="UP000736888"/>
    </source>
</evidence>
<dbReference type="InterPro" id="IPR031325">
    <property type="entry name" value="RHS_repeat"/>
</dbReference>
<organism evidence="4 5">
    <name type="scientific">Phocaeicola vulgatus</name>
    <name type="common">Bacteroides vulgatus</name>
    <dbReference type="NCBI Taxonomy" id="821"/>
    <lineage>
        <taxon>Bacteria</taxon>
        <taxon>Pseudomonadati</taxon>
        <taxon>Bacteroidota</taxon>
        <taxon>Bacteroidia</taxon>
        <taxon>Bacteroidales</taxon>
        <taxon>Bacteroidaceae</taxon>
        <taxon>Phocaeicola</taxon>
    </lineage>
</organism>
<evidence type="ECO:0000259" key="3">
    <source>
        <dbReference type="Pfam" id="PF25023"/>
    </source>
</evidence>
<dbReference type="InterPro" id="IPR045351">
    <property type="entry name" value="DUF6531"/>
</dbReference>
<dbReference type="Pfam" id="PF20148">
    <property type="entry name" value="DUF6531"/>
    <property type="match status" value="1"/>
</dbReference>
<dbReference type="PANTHER" id="PTHR32305:SF15">
    <property type="entry name" value="PROTEIN RHSA-RELATED"/>
    <property type="match status" value="1"/>
</dbReference>
<gene>
    <name evidence="4" type="ORF">KTG10_02385</name>
</gene>
<accession>A0AAW4M4X2</accession>
<reference evidence="4" key="1">
    <citation type="submission" date="2021-06" db="EMBL/GenBank/DDBJ databases">
        <title>Collection of gut derived symbiotic bacterial strains cultured from healthy donors.</title>
        <authorList>
            <person name="Lin H."/>
            <person name="Littmann E."/>
            <person name="Pamer E.G."/>
        </authorList>
    </citation>
    <scope>NUCLEOTIDE SEQUENCE</scope>
    <source>
        <strain evidence="4">MSK.6.33</strain>
    </source>
</reference>
<name>A0AAW4M4X2_PHOVU</name>
<comment type="caution">
    <text evidence="4">The sequence shown here is derived from an EMBL/GenBank/DDBJ whole genome shotgun (WGS) entry which is preliminary data.</text>
</comment>
<dbReference type="EMBL" id="JAHPYS010000003">
    <property type="protein sequence ID" value="MBU9137608.1"/>
    <property type="molecule type" value="Genomic_DNA"/>
</dbReference>
<evidence type="ECO:0000259" key="2">
    <source>
        <dbReference type="Pfam" id="PF20148"/>
    </source>
</evidence>
<dbReference type="Pfam" id="PF05593">
    <property type="entry name" value="RHS_repeat"/>
    <property type="match status" value="1"/>
</dbReference>
<evidence type="ECO:0000313" key="4">
    <source>
        <dbReference type="EMBL" id="MBU9137608.1"/>
    </source>
</evidence>
<feature type="domain" description="DUF6531" evidence="2">
    <location>
        <begin position="276"/>
        <end position="346"/>
    </location>
</feature>
<dbReference type="NCBIfam" id="TIGR03696">
    <property type="entry name" value="Rhs_assc_core"/>
    <property type="match status" value="1"/>
</dbReference>
<dbReference type="InterPro" id="IPR056823">
    <property type="entry name" value="TEN-like_YD-shell"/>
</dbReference>
<sequence>MADMNNMIVDIAGSSTARRGFADLFEASKTALDNIQAGLGGALPSVPGMPVAKFGDLSIGIDMHPTVTPPSPIMPVPHVGKVYDLMADIMAQIAVALPRVSEGVAGVACSVLKSMSPSVKVHNQWIAQAGIGIVHLPAFVLHPAPLVSGMSESEMWMGSSTVLADGAPCSTLTHPALSCNIVGIPTIPRKGKSKKVSKALLAPTSMLSTITSVGKPVLVGGSPTIDVFAATMKLGLKGLSKLGKKITHLLHGLIDRAGLNPRLTKILKKTACITFGEPVDAATGRVYHTNVDFELPGPIPIVWERTYYSDAAVDGPLGYNWHHSYNLGIRRLEEEAFLFRHADGRESFLPVLKPGDSYFDRKEQLLWTLDGQGYLLTDIRGLQYRFDGPENRFGYRMVSGISTKDGFRIRFEYASAGKLAGIVSSRGEFLKVETDESGRVLCVSVNQDGEEVKLVRYRYDDRGDMVETTDALDVSKHFVYTDGHLLVQLTNQGGMSFHWEYEGKGENARCVHTWGDGGVMEYFIRYGKGYTHIRNGEGAETEYHYGEDKLIYKIVDANGGITRQQYNGYQELEVTVNPEGYTRKTSYNESGQPVRITDENGEDTFLSYDGNRNLVLLCTPGGKQFSWDYDGMDRVVSRTTLSGETVKYTYEGGVLHTITDGQGRVYTLTFNDRYDLELLRFPNGLFRRWEYDGRGRLIQAVDVKGNATRYAYDRADNLIRLEEPDGNVHRFEYDAMGNMVHAADNIREVKFTYGALGVLKSREQERHRITFGYNSELQLRRIGNEAGDNYFFELDGLGQVVTEIGFDGLRREYERDGAGRVTRVNRPGDKWTEYLYDGLDNILKEEQYDGEVSLYTYDKDGMLVKAENSENLLEFTRDRKTGQIIEEKQGEYTVNRTYDSEGNCTRITSSLGADIRHTYDREGNLQTMQAGESWQASWVRDNTGLEVQRTFSGGVTVRTERDCFGREVRKSVRSGGIEKGAYRYQWGIANRLLSKENELTGTVTRYDYDRFDFLIRQETMQGSETDVIYRVPDFVGNLFETPDKKDRKYGAGGKLLEDPDCFYHYDDEGNLIFREFKRLQKTGVTFDRKRMEKERGIRCLATGTGWLYEWSSNGMLKKVIRPDGRPVEFRYDALGRRTAKQYFGKVTRWVWDGNVPIHEWSYKVTDMQSDEKESTPLKEPTKDITTWVFEADTFVPTAKIQDGKQYSIVSDYLGTPIQMYDEEGNKTWDCTLNAYGKTTTFEGRSLNECPFRYQGQYEDRETGLYYNRFRYYDSSNGNYISQDPIRLRGGLNIYNYVHDSNLWIDIFGLNRRGKQTTIDHIEEVKECFLKDNPKYTHIGGGKDISGKQLPEIYIRSSNPVPKSTKGGSYADLTFESPDGQIVHINTVDRGNYNNSGMSRREYVNANRIQADAPDSIVITVRKGDTVSAGDLDIQKQNMKKGKIHNH</sequence>
<dbReference type="RefSeq" id="WP_216952293.1">
    <property type="nucleotide sequence ID" value="NZ_JAHPYS010000003.1"/>
</dbReference>
<dbReference type="InterPro" id="IPR022385">
    <property type="entry name" value="Rhs_assc_core"/>
</dbReference>
<proteinExistence type="predicted"/>
<dbReference type="Pfam" id="PF25023">
    <property type="entry name" value="TEN_YD-shell"/>
    <property type="match status" value="1"/>
</dbReference>
<dbReference type="CDD" id="cd14740">
    <property type="entry name" value="PAAR_4"/>
    <property type="match status" value="1"/>
</dbReference>
<evidence type="ECO:0000256" key="1">
    <source>
        <dbReference type="ARBA" id="ARBA00022737"/>
    </source>
</evidence>
<protein>
    <submittedName>
        <fullName evidence="4">RHS domain-containing protein</fullName>
    </submittedName>
</protein>
<feature type="domain" description="Teneurin-like YD-shell" evidence="3">
    <location>
        <begin position="1047"/>
        <end position="1283"/>
    </location>
</feature>
<dbReference type="PANTHER" id="PTHR32305">
    <property type="match status" value="1"/>
</dbReference>
<dbReference type="InterPro" id="IPR050708">
    <property type="entry name" value="T6SS_VgrG/RHS"/>
</dbReference>